<name>A0A0A9FV54_ARUDO</name>
<proteinExistence type="predicted"/>
<reference evidence="1" key="1">
    <citation type="submission" date="2014-09" db="EMBL/GenBank/DDBJ databases">
        <authorList>
            <person name="Magalhaes I.L.F."/>
            <person name="Oliveira U."/>
            <person name="Santos F.R."/>
            <person name="Vidigal T.H.D.A."/>
            <person name="Brescovit A.D."/>
            <person name="Santos A.J."/>
        </authorList>
    </citation>
    <scope>NUCLEOTIDE SEQUENCE</scope>
    <source>
        <tissue evidence="1">Shoot tissue taken approximately 20 cm above the soil surface</tissue>
    </source>
</reference>
<dbReference type="AlphaFoldDB" id="A0A0A9FV54"/>
<protein>
    <submittedName>
        <fullName evidence="1">Uncharacterized protein</fullName>
    </submittedName>
</protein>
<sequence length="75" mass="8119">MPLSQSIAQNHNKCVSLNISTRQGSTYQLLGVQILTCDLGSCFITNQTFASTEMQSGPSIPILEANGSPILFKHH</sequence>
<dbReference type="EMBL" id="GBRH01183700">
    <property type="protein sequence ID" value="JAE14196.1"/>
    <property type="molecule type" value="Transcribed_RNA"/>
</dbReference>
<evidence type="ECO:0000313" key="1">
    <source>
        <dbReference type="EMBL" id="JAE14196.1"/>
    </source>
</evidence>
<reference evidence="1" key="2">
    <citation type="journal article" date="2015" name="Data Brief">
        <title>Shoot transcriptome of the giant reed, Arundo donax.</title>
        <authorList>
            <person name="Barrero R.A."/>
            <person name="Guerrero F.D."/>
            <person name="Moolhuijzen P."/>
            <person name="Goolsby J.A."/>
            <person name="Tidwell J."/>
            <person name="Bellgard S.E."/>
            <person name="Bellgard M.I."/>
        </authorList>
    </citation>
    <scope>NUCLEOTIDE SEQUENCE</scope>
    <source>
        <tissue evidence="1">Shoot tissue taken approximately 20 cm above the soil surface</tissue>
    </source>
</reference>
<accession>A0A0A9FV54</accession>
<organism evidence="1">
    <name type="scientific">Arundo donax</name>
    <name type="common">Giant reed</name>
    <name type="synonym">Donax arundinaceus</name>
    <dbReference type="NCBI Taxonomy" id="35708"/>
    <lineage>
        <taxon>Eukaryota</taxon>
        <taxon>Viridiplantae</taxon>
        <taxon>Streptophyta</taxon>
        <taxon>Embryophyta</taxon>
        <taxon>Tracheophyta</taxon>
        <taxon>Spermatophyta</taxon>
        <taxon>Magnoliopsida</taxon>
        <taxon>Liliopsida</taxon>
        <taxon>Poales</taxon>
        <taxon>Poaceae</taxon>
        <taxon>PACMAD clade</taxon>
        <taxon>Arundinoideae</taxon>
        <taxon>Arundineae</taxon>
        <taxon>Arundo</taxon>
    </lineage>
</organism>